<feature type="compositionally biased region" description="Polar residues" evidence="1">
    <location>
        <begin position="313"/>
        <end position="334"/>
    </location>
</feature>
<dbReference type="EMBL" id="KZ805310">
    <property type="protein sequence ID" value="PVI06084.1"/>
    <property type="molecule type" value="Genomic_DNA"/>
</dbReference>
<evidence type="ECO:0000313" key="2">
    <source>
        <dbReference type="EMBL" id="PVI06084.1"/>
    </source>
</evidence>
<sequence length="372" mass="40257">MSTKDSPAATAAIAASAAAAAASSDDGQAVTRWDRPRWVSVFSSHNPTIREVAENLGLGLSASSSTTNRGIPKFDNPDYRKLSSEVTRLSKELPKDRDALLDFAADPLSLDVELEKLLSTFGPAIWGRDADRSCLLTPEHAKKTYTKNLYYEDPTDRETLKIHLHRWIIIKACYYIRNMKLKRSSTAADFDSLADMETDDLMSPTKPHLAPSPNGTPNSLSPSVENMSIITGTDPSGRLIKKRKSSVFQSASDGEEIDSPLVKRPYQSHTLPKTKNSPRKSLKSISGSPVSENIPPIQTMAQAQYNGFQSRIAPTSAPETSRNLLTPLSSNDLNGSARPFGSVPPPASSFTVVNPASGFTAVNTSPPSKDPT</sequence>
<evidence type="ECO:0000313" key="3">
    <source>
        <dbReference type="Proteomes" id="UP000244855"/>
    </source>
</evidence>
<proteinExistence type="predicted"/>
<dbReference type="AlphaFoldDB" id="A0A2V1E8W4"/>
<feature type="region of interest" description="Disordered" evidence="1">
    <location>
        <begin position="313"/>
        <end position="350"/>
    </location>
</feature>
<name>A0A2V1E8W4_9PLEO</name>
<feature type="non-terminal residue" evidence="2">
    <location>
        <position position="372"/>
    </location>
</feature>
<dbReference type="OrthoDB" id="3796606at2759"/>
<feature type="region of interest" description="Disordered" evidence="1">
    <location>
        <begin position="198"/>
        <end position="220"/>
    </location>
</feature>
<feature type="region of interest" description="Disordered" evidence="1">
    <location>
        <begin position="243"/>
        <end position="291"/>
    </location>
</feature>
<keyword evidence="3" id="KW-1185">Reference proteome</keyword>
<reference evidence="2 3" key="1">
    <citation type="journal article" date="2018" name="Sci. Rep.">
        <title>Comparative genomics provides insights into the lifestyle and reveals functional heterogeneity of dark septate endophytic fungi.</title>
        <authorList>
            <person name="Knapp D.G."/>
            <person name="Nemeth J.B."/>
            <person name="Barry K."/>
            <person name="Hainaut M."/>
            <person name="Henrissat B."/>
            <person name="Johnson J."/>
            <person name="Kuo A."/>
            <person name="Lim J.H.P."/>
            <person name="Lipzen A."/>
            <person name="Nolan M."/>
            <person name="Ohm R.A."/>
            <person name="Tamas L."/>
            <person name="Grigoriev I.V."/>
            <person name="Spatafora J.W."/>
            <person name="Nagy L.G."/>
            <person name="Kovacs G.M."/>
        </authorList>
    </citation>
    <scope>NUCLEOTIDE SEQUENCE [LARGE SCALE GENOMIC DNA]</scope>
    <source>
        <strain evidence="2 3">DSE2036</strain>
    </source>
</reference>
<gene>
    <name evidence="2" type="ORF">DM02DRAFT_515378</name>
</gene>
<organism evidence="2 3">
    <name type="scientific">Periconia macrospinosa</name>
    <dbReference type="NCBI Taxonomy" id="97972"/>
    <lineage>
        <taxon>Eukaryota</taxon>
        <taxon>Fungi</taxon>
        <taxon>Dikarya</taxon>
        <taxon>Ascomycota</taxon>
        <taxon>Pezizomycotina</taxon>
        <taxon>Dothideomycetes</taxon>
        <taxon>Pleosporomycetidae</taxon>
        <taxon>Pleosporales</taxon>
        <taxon>Massarineae</taxon>
        <taxon>Periconiaceae</taxon>
        <taxon>Periconia</taxon>
    </lineage>
</organism>
<protein>
    <submittedName>
        <fullName evidence="2">Uncharacterized protein</fullName>
    </submittedName>
</protein>
<dbReference type="STRING" id="97972.A0A2V1E8W4"/>
<dbReference type="Proteomes" id="UP000244855">
    <property type="component" value="Unassembled WGS sequence"/>
</dbReference>
<evidence type="ECO:0000256" key="1">
    <source>
        <dbReference type="SAM" id="MobiDB-lite"/>
    </source>
</evidence>
<accession>A0A2V1E8W4</accession>